<sequence>MGEFEEYIKKVNDKVISSKALFDIGQYATSVSASYYAMFLTTNAFLINS</sequence>
<comment type="caution">
    <text evidence="1">The sequence shown here is derived from an EMBL/GenBank/DDBJ whole genome shotgun (WGS) entry which is preliminary data.</text>
</comment>
<proteinExistence type="predicted"/>
<organism evidence="1 2">
    <name type="scientific">Methanobrevibacter olleyae</name>
    <dbReference type="NCBI Taxonomy" id="294671"/>
    <lineage>
        <taxon>Archaea</taxon>
        <taxon>Methanobacteriati</taxon>
        <taxon>Methanobacteriota</taxon>
        <taxon>Methanomada group</taxon>
        <taxon>Methanobacteria</taxon>
        <taxon>Methanobacteriales</taxon>
        <taxon>Methanobacteriaceae</taxon>
        <taxon>Methanobrevibacter</taxon>
    </lineage>
</organism>
<reference evidence="1" key="1">
    <citation type="submission" date="2019-04" db="EMBL/GenBank/DDBJ databases">
        <title>Evolution of Biomass-Degrading Anaerobic Consortia Revealed by Metagenomics.</title>
        <authorList>
            <person name="Peng X."/>
        </authorList>
    </citation>
    <scope>NUCLEOTIDE SEQUENCE</scope>
    <source>
        <strain evidence="1">SIG14</strain>
    </source>
</reference>
<evidence type="ECO:0000313" key="2">
    <source>
        <dbReference type="Proteomes" id="UP000732619"/>
    </source>
</evidence>
<name>A0A8T3VY64_METOL</name>
<dbReference type="EMBL" id="SUTG01000036">
    <property type="protein sequence ID" value="MBE6512906.1"/>
    <property type="molecule type" value="Genomic_DNA"/>
</dbReference>
<dbReference type="AlphaFoldDB" id="A0A8T3VY64"/>
<gene>
    <name evidence="1" type="ORF">E7Z75_07190</name>
</gene>
<dbReference type="Proteomes" id="UP000732619">
    <property type="component" value="Unassembled WGS sequence"/>
</dbReference>
<dbReference type="Gene3D" id="1.20.120.330">
    <property type="entry name" value="Nucleotidyltransferases domain 2"/>
    <property type="match status" value="1"/>
</dbReference>
<evidence type="ECO:0000313" key="1">
    <source>
        <dbReference type="EMBL" id="MBE6512906.1"/>
    </source>
</evidence>
<protein>
    <submittedName>
        <fullName evidence="1">HEPN domain-containing protein</fullName>
    </submittedName>
</protein>
<accession>A0A8T3VY64</accession>